<dbReference type="Proteomes" id="UP000199695">
    <property type="component" value="Unassembled WGS sequence"/>
</dbReference>
<evidence type="ECO:0000313" key="1">
    <source>
        <dbReference type="EMBL" id="SEN51092.1"/>
    </source>
</evidence>
<dbReference type="EMBL" id="FOCQ01000013">
    <property type="protein sequence ID" value="SEN51092.1"/>
    <property type="molecule type" value="Genomic_DNA"/>
</dbReference>
<protein>
    <submittedName>
        <fullName evidence="1">Uncharacterized protein</fullName>
    </submittedName>
</protein>
<evidence type="ECO:0000313" key="2">
    <source>
        <dbReference type="Proteomes" id="UP000199695"/>
    </source>
</evidence>
<name>A0A1H8H415_9BACL</name>
<keyword evidence="2" id="KW-1185">Reference proteome</keyword>
<dbReference type="AlphaFoldDB" id="A0A1H8H415"/>
<gene>
    <name evidence="1" type="ORF">SAMN05444955_11336</name>
</gene>
<dbReference type="RefSeq" id="WP_170839949.1">
    <property type="nucleotide sequence ID" value="NZ_FOCQ01000013.1"/>
</dbReference>
<reference evidence="1 2" key="1">
    <citation type="submission" date="2016-10" db="EMBL/GenBank/DDBJ databases">
        <authorList>
            <person name="de Groot N.N."/>
        </authorList>
    </citation>
    <scope>NUCLEOTIDE SEQUENCE [LARGE SCALE GENOMIC DNA]</scope>
    <source>
        <strain evidence="1 2">DSM 46701</strain>
    </source>
</reference>
<accession>A0A1H8H415</accession>
<organism evidence="1 2">
    <name type="scientific">Lihuaxuella thermophila</name>
    <dbReference type="NCBI Taxonomy" id="1173111"/>
    <lineage>
        <taxon>Bacteria</taxon>
        <taxon>Bacillati</taxon>
        <taxon>Bacillota</taxon>
        <taxon>Bacilli</taxon>
        <taxon>Bacillales</taxon>
        <taxon>Thermoactinomycetaceae</taxon>
        <taxon>Lihuaxuella</taxon>
    </lineage>
</organism>
<dbReference type="STRING" id="1173111.SAMN05444955_11336"/>
<proteinExistence type="predicted"/>
<sequence length="54" mass="6445">MEDQKKSDKKNLERGRIREWVRDAVEEGLIHMIGNAVFKGIRLPVKWMGRIFFD</sequence>